<dbReference type="AlphaFoldDB" id="A0A9X9S3J2"/>
<protein>
    <submittedName>
        <fullName evidence="2">Formylmethanofuran dehydrogenase subunit A</fullName>
        <ecNumber evidence="2">1.2.7.12</ecNumber>
    </submittedName>
</protein>
<gene>
    <name evidence="2" type="ORF">OU421_12010</name>
</gene>
<accession>A0A9X9S3J2</accession>
<dbReference type="KEGG" id="mou:OU421_12010"/>
<dbReference type="PIRSF" id="PIRSF006453">
    <property type="entry name" value="FwdA"/>
    <property type="match status" value="1"/>
</dbReference>
<dbReference type="SUPFAM" id="SSF51556">
    <property type="entry name" value="Metallo-dependent hydrolases"/>
    <property type="match status" value="1"/>
</dbReference>
<dbReference type="GO" id="GO:0018493">
    <property type="term" value="F:formylmethanofuran dehydrogenase activity"/>
    <property type="evidence" value="ECO:0007669"/>
    <property type="project" value="UniProtKB-EC"/>
</dbReference>
<evidence type="ECO:0000313" key="3">
    <source>
        <dbReference type="Proteomes" id="UP001163096"/>
    </source>
</evidence>
<dbReference type="RefSeq" id="WP_268186342.1">
    <property type="nucleotide sequence ID" value="NZ_CP113361.1"/>
</dbReference>
<keyword evidence="3" id="KW-1185">Reference proteome</keyword>
<dbReference type="GeneID" id="76835838"/>
<dbReference type="InterPro" id="IPR032466">
    <property type="entry name" value="Metal_Hydrolase"/>
</dbReference>
<dbReference type="PANTHER" id="PTHR11647:SF1">
    <property type="entry name" value="COLLAPSIN RESPONSE MEDIATOR PROTEIN"/>
    <property type="match status" value="1"/>
</dbReference>
<dbReference type="InterPro" id="IPR011059">
    <property type="entry name" value="Metal-dep_hydrolase_composite"/>
</dbReference>
<name>A0A9X9S3J2_METOG</name>
<feature type="domain" description="Amidohydrolase 3" evidence="1">
    <location>
        <begin position="41"/>
        <end position="499"/>
    </location>
</feature>
<keyword evidence="2" id="KW-0560">Oxidoreductase</keyword>
<dbReference type="NCBIfam" id="TIGR03121">
    <property type="entry name" value="one_C_dehyd_A"/>
    <property type="match status" value="1"/>
</dbReference>
<dbReference type="Proteomes" id="UP001163096">
    <property type="component" value="Chromosome"/>
</dbReference>
<organism evidence="2 3">
    <name type="scientific">Methanogenium organophilum</name>
    <dbReference type="NCBI Taxonomy" id="2199"/>
    <lineage>
        <taxon>Archaea</taxon>
        <taxon>Methanobacteriati</taxon>
        <taxon>Methanobacteriota</taxon>
        <taxon>Stenosarchaea group</taxon>
        <taxon>Methanomicrobia</taxon>
        <taxon>Methanomicrobiales</taxon>
        <taxon>Methanomicrobiaceae</taxon>
        <taxon>Methanogenium</taxon>
    </lineage>
</organism>
<reference evidence="2" key="1">
    <citation type="submission" date="2022-11" db="EMBL/GenBank/DDBJ databases">
        <title>Complete genome sequence of Methanogenium organophilum DSM 3596.</title>
        <authorList>
            <person name="Chen S.-C."/>
            <person name="Lai S.-J."/>
            <person name="You Y.-T."/>
        </authorList>
    </citation>
    <scope>NUCLEOTIDE SEQUENCE</scope>
    <source>
        <strain evidence="2">DSM 3596</strain>
    </source>
</reference>
<dbReference type="PANTHER" id="PTHR11647">
    <property type="entry name" value="HYDRANTOINASE/DIHYDROPYRIMIDINASE FAMILY MEMBER"/>
    <property type="match status" value="1"/>
</dbReference>
<dbReference type="SUPFAM" id="SSF51338">
    <property type="entry name" value="Composite domain of metallo-dependent hydrolases"/>
    <property type="match status" value="2"/>
</dbReference>
<evidence type="ECO:0000313" key="2">
    <source>
        <dbReference type="EMBL" id="WAI01128.1"/>
    </source>
</evidence>
<dbReference type="EC" id="1.2.7.12" evidence="2"/>
<dbReference type="GO" id="GO:0016810">
    <property type="term" value="F:hydrolase activity, acting on carbon-nitrogen (but not peptide) bonds"/>
    <property type="evidence" value="ECO:0007669"/>
    <property type="project" value="InterPro"/>
</dbReference>
<proteinExistence type="predicted"/>
<dbReference type="Pfam" id="PF07969">
    <property type="entry name" value="Amidohydro_3"/>
    <property type="match status" value="1"/>
</dbReference>
<dbReference type="InterPro" id="IPR012027">
    <property type="entry name" value="Formylmethanofuran_DH_asu"/>
</dbReference>
<dbReference type="InterPro" id="IPR050378">
    <property type="entry name" value="Metallo-dep_Hydrolases_sf"/>
</dbReference>
<dbReference type="Gene3D" id="2.30.40.10">
    <property type="entry name" value="Urease, subunit C, domain 1"/>
    <property type="match status" value="1"/>
</dbReference>
<dbReference type="EMBL" id="CP113361">
    <property type="protein sequence ID" value="WAI01128.1"/>
    <property type="molecule type" value="Genomic_DNA"/>
</dbReference>
<sequence>MKTLLVKNAYVIDPIQNISGEIMDIAVRDGKIVDDVKNPDDVIDAAGMLTLPGGIDSHTHICGTKVNFGRYMSPEDMRAGRTSRKGDMHATSGYSVPTTYGNSYRYSRMGYTTLLEGAMAPMEARHTHEEFRYTPLQDCLANTLFDGNWFALEAIENGDIKRLAGILAWYLSAAKGFGVKLTNPGGTEAWGFGEDVSCIHKPIPHFGITPREIIVKMIEANEMLNLPHSVHLHCNNLGKPGNYLCTLDTYNAIPDLNDKRQSLYSTHVQFHSYGGSSWNDFCSKAEDIAHSVNEKPQIVIDTGQVMFGKTTTMTADGPMEFNLYRLYHNKWSNHDVEMETGSGIIPVLYRKKNLVNAIMWSIGLELGLLVDDPWQCILATDNPNGAPFVKYPEVIALLMSKEYRDKEFETLHKSTGKRVALPAIERERTWDDIAVMTRAAQARALGLIDYGKGFLTEGAEADIAIYPISVDTTDPAREYERIINGFATTEYTIKRGDIVCRRGTCTLEGNHSTYWVKPHVPAAYDMSTDSEFIDGFNKYYSMRIANYPVGEEYIGRNVCMESEASL</sequence>
<dbReference type="InterPro" id="IPR013108">
    <property type="entry name" value="Amidohydro_3"/>
</dbReference>
<evidence type="ECO:0000259" key="1">
    <source>
        <dbReference type="Pfam" id="PF07969"/>
    </source>
</evidence>